<feature type="coiled-coil region" evidence="1">
    <location>
        <begin position="392"/>
        <end position="478"/>
    </location>
</feature>
<accession>A0AA96LSA4</accession>
<keyword evidence="1" id="KW-0175">Coiled coil</keyword>
<evidence type="ECO:0000256" key="1">
    <source>
        <dbReference type="SAM" id="Coils"/>
    </source>
</evidence>
<protein>
    <recommendedName>
        <fullName evidence="4">Rad50/SbcC-type AAA domain-containing protein</fullName>
    </recommendedName>
</protein>
<dbReference type="EMBL" id="CP130319">
    <property type="protein sequence ID" value="WNR45129.1"/>
    <property type="molecule type" value="Genomic_DNA"/>
</dbReference>
<evidence type="ECO:0008006" key="4">
    <source>
        <dbReference type="Google" id="ProtNLM"/>
    </source>
</evidence>
<sequence length="645" mass="73145">MKKMQVKILGWSYKGIRGVNNLDVSLETSQNSPYQTSLIMMPNGTGKTTTITLMRAIFDGTATGWKMKEIKEFRPNSSVSEGLFTARILLDHSPYHITIKLDYVRGAASYMTSRTGTQGGLNIGHDLPTYIKDVFSPEFVKRFVFDGELANSILSSEKGEAEEAIRFLYHINRLSDVKNSIDRIVTEEQRKNEKSKTRTEQGLNYIRNQISAKKAQRSILLKRIGLLDDEKSDLSIKIKGIGSLLSSARKKDTGLEKMIKEQEKKQIENTLKLKEATSKFLDEFRNPNLINPQIAERLASLSGKMQHLKLPSTMSRQFFEELADKDACVCGRSIGNHEKQYIIDNAKEYLAEDQIGVINSIKSSVKNRFYSETATAIKDGVQELLHLKYRLAGDLERLLQQRREDADEDEQKLLDEQSQLQQQYNMVNNELELLTTKERVKLLMVSEDNNLYLVEESLTELENKYKEATKTVQLAQNAEKIKSYIGYIEAEALKNLKEMIKTETNSKLSKIIKSEPIIVEQIDRHLILQGKTGTSVGQSLAIAYSYLGSLFHSSSHELPFFVDSPAGALDLGVRREVSKILPDLFEQLIIFITSGEREGFAEHFYKINDVQFLTIHKTAAPNAKCEAGIEYFKTFQELTSIGGEE</sequence>
<keyword evidence="3" id="KW-1185">Reference proteome</keyword>
<dbReference type="InterPro" id="IPR027417">
    <property type="entry name" value="P-loop_NTPase"/>
</dbReference>
<dbReference type="RefSeq" id="WP_314801620.1">
    <property type="nucleotide sequence ID" value="NZ_CP130319.1"/>
</dbReference>
<name>A0AA96LSA4_9BACL</name>
<evidence type="ECO:0000313" key="3">
    <source>
        <dbReference type="Proteomes" id="UP001304650"/>
    </source>
</evidence>
<dbReference type="Gene3D" id="3.40.50.300">
    <property type="entry name" value="P-loop containing nucleotide triphosphate hydrolases"/>
    <property type="match status" value="2"/>
</dbReference>
<dbReference type="KEGG" id="proo:MJB10_02970"/>
<dbReference type="SUPFAM" id="SSF52540">
    <property type="entry name" value="P-loop containing nucleoside triphosphate hydrolases"/>
    <property type="match status" value="1"/>
</dbReference>
<reference evidence="2" key="1">
    <citation type="submission" date="2022-02" db="EMBL/GenBank/DDBJ databases">
        <title>Paenibacillus sp. MBLB1832 Whole Genome Shotgun Sequencing.</title>
        <authorList>
            <person name="Hwang C.Y."/>
            <person name="Cho E.-S."/>
            <person name="Seo M.-J."/>
        </authorList>
    </citation>
    <scope>NUCLEOTIDE SEQUENCE</scope>
    <source>
        <strain evidence="2">MBLB1832</strain>
    </source>
</reference>
<gene>
    <name evidence="2" type="ORF">MJB10_02970</name>
</gene>
<evidence type="ECO:0000313" key="2">
    <source>
        <dbReference type="EMBL" id="WNR45129.1"/>
    </source>
</evidence>
<dbReference type="Proteomes" id="UP001304650">
    <property type="component" value="Chromosome"/>
</dbReference>
<organism evidence="2 3">
    <name type="scientific">Paenibacillus roseopurpureus</name>
    <dbReference type="NCBI Taxonomy" id="2918901"/>
    <lineage>
        <taxon>Bacteria</taxon>
        <taxon>Bacillati</taxon>
        <taxon>Bacillota</taxon>
        <taxon>Bacilli</taxon>
        <taxon>Bacillales</taxon>
        <taxon>Paenibacillaceae</taxon>
        <taxon>Paenibacillus</taxon>
    </lineage>
</organism>
<proteinExistence type="predicted"/>
<dbReference type="AlphaFoldDB" id="A0AA96LSA4"/>